<keyword evidence="2" id="KW-1185">Reference proteome</keyword>
<comment type="caution">
    <text evidence="1">The sequence shown here is derived from an EMBL/GenBank/DDBJ whole genome shotgun (WGS) entry which is preliminary data.</text>
</comment>
<dbReference type="Proteomes" id="UP000064243">
    <property type="component" value="Unassembled WGS sequence"/>
</dbReference>
<name>A0A106BSX0_THIDE</name>
<organism evidence="1 2">
    <name type="scientific">Thiobacillus denitrificans</name>
    <dbReference type="NCBI Taxonomy" id="36861"/>
    <lineage>
        <taxon>Bacteria</taxon>
        <taxon>Pseudomonadati</taxon>
        <taxon>Pseudomonadota</taxon>
        <taxon>Betaproteobacteria</taxon>
        <taxon>Nitrosomonadales</taxon>
        <taxon>Thiobacillaceae</taxon>
        <taxon>Thiobacillus</taxon>
    </lineage>
</organism>
<reference evidence="1 2" key="1">
    <citation type="journal article" date="2015" name="Appl. Environ. Microbiol.">
        <title>Aerobic and Anaerobic Thiosulfate Oxidation by a Cold-Adapted, Subglacial Chemoautotroph.</title>
        <authorList>
            <person name="Harrold Z.R."/>
            <person name="Skidmore M.L."/>
            <person name="Hamilton T.L."/>
            <person name="Desch L."/>
            <person name="Amada K."/>
            <person name="van Gelder W."/>
            <person name="Glover K."/>
            <person name="Roden E.E."/>
            <person name="Boyd E.S."/>
        </authorList>
    </citation>
    <scope>NUCLEOTIDE SEQUENCE [LARGE SCALE GENOMIC DNA]</scope>
    <source>
        <strain evidence="1 2">RG</strain>
    </source>
</reference>
<evidence type="ECO:0000313" key="2">
    <source>
        <dbReference type="Proteomes" id="UP000064243"/>
    </source>
</evidence>
<protein>
    <submittedName>
        <fullName evidence="1">Transcriptional regulator</fullName>
    </submittedName>
</protein>
<dbReference type="EMBL" id="LDUG01000013">
    <property type="protein sequence ID" value="KVW97976.1"/>
    <property type="molecule type" value="Genomic_DNA"/>
</dbReference>
<dbReference type="OrthoDB" id="9181174at2"/>
<dbReference type="RefSeq" id="WP_059751967.1">
    <property type="nucleotide sequence ID" value="NZ_LDUG01000013.1"/>
</dbReference>
<dbReference type="AlphaFoldDB" id="A0A106BSX0"/>
<dbReference type="PATRIC" id="fig|36861.3.peg.126"/>
<dbReference type="STRING" id="1123392.GCA_000376425_02231"/>
<accession>A0A106BSX0</accession>
<proteinExistence type="predicted"/>
<gene>
    <name evidence="1" type="ORF">ABW22_03420</name>
</gene>
<sequence>MQKIHQFLKDRGEQLDSEIAAATRIPLEDVRLYLSELSKRGDIIACHTTRFINGKKIEGMLCRVAGYTPSASPGRKPKAKA</sequence>
<evidence type="ECO:0000313" key="1">
    <source>
        <dbReference type="EMBL" id="KVW97976.1"/>
    </source>
</evidence>